<protein>
    <submittedName>
        <fullName evidence="4">S-adenosyl-L-methionine-dependent methyltransferase</fullName>
    </submittedName>
</protein>
<feature type="region of interest" description="Disordered" evidence="2">
    <location>
        <begin position="899"/>
        <end position="938"/>
    </location>
</feature>
<keyword evidence="5" id="KW-1185">Reference proteome</keyword>
<feature type="compositionally biased region" description="Low complexity" evidence="2">
    <location>
        <begin position="374"/>
        <end position="386"/>
    </location>
</feature>
<gene>
    <name evidence="4" type="ORF">PGQ11_010014</name>
</gene>
<feature type="compositionally biased region" description="Polar residues" evidence="2">
    <location>
        <begin position="581"/>
        <end position="590"/>
    </location>
</feature>
<comment type="similarity">
    <text evidence="1">Belongs to the methyltransferase superfamily. LaeA methyltransferase family.</text>
</comment>
<reference evidence="4 5" key="1">
    <citation type="journal article" date="2024" name="IMA Fungus">
        <title>Apiospora arundinis, a panoply of carbohydrate-active enzymes and secondary metabolites.</title>
        <authorList>
            <person name="Sorensen T."/>
            <person name="Petersen C."/>
            <person name="Muurmann A.T."/>
            <person name="Christiansen J.V."/>
            <person name="Brundto M.L."/>
            <person name="Overgaard C.K."/>
            <person name="Boysen A.T."/>
            <person name="Wollenberg R.D."/>
            <person name="Larsen T.O."/>
            <person name="Sorensen J.L."/>
            <person name="Nielsen K.L."/>
            <person name="Sondergaard T.E."/>
        </authorList>
    </citation>
    <scope>NUCLEOTIDE SEQUENCE [LARGE SCALE GENOMIC DNA]</scope>
    <source>
        <strain evidence="4 5">AAU 773</strain>
    </source>
</reference>
<organism evidence="4 5">
    <name type="scientific">Apiospora arundinis</name>
    <dbReference type="NCBI Taxonomy" id="335852"/>
    <lineage>
        <taxon>Eukaryota</taxon>
        <taxon>Fungi</taxon>
        <taxon>Dikarya</taxon>
        <taxon>Ascomycota</taxon>
        <taxon>Pezizomycotina</taxon>
        <taxon>Sordariomycetes</taxon>
        <taxon>Xylariomycetidae</taxon>
        <taxon>Amphisphaeriales</taxon>
        <taxon>Apiosporaceae</taxon>
        <taxon>Apiospora</taxon>
    </lineage>
</organism>
<dbReference type="GO" id="GO:0008168">
    <property type="term" value="F:methyltransferase activity"/>
    <property type="evidence" value="ECO:0007669"/>
    <property type="project" value="UniProtKB-KW"/>
</dbReference>
<dbReference type="CDD" id="cd02440">
    <property type="entry name" value="AdoMet_MTases"/>
    <property type="match status" value="1"/>
</dbReference>
<evidence type="ECO:0000313" key="5">
    <source>
        <dbReference type="Proteomes" id="UP001390339"/>
    </source>
</evidence>
<feature type="compositionally biased region" description="Low complexity" evidence="2">
    <location>
        <begin position="503"/>
        <end position="524"/>
    </location>
</feature>
<dbReference type="EMBL" id="JAPCWZ010000006">
    <property type="protein sequence ID" value="KAK8859280.1"/>
    <property type="molecule type" value="Genomic_DNA"/>
</dbReference>
<feature type="compositionally biased region" description="Polar residues" evidence="2">
    <location>
        <begin position="701"/>
        <end position="716"/>
    </location>
</feature>
<feature type="region of interest" description="Disordered" evidence="2">
    <location>
        <begin position="361"/>
        <end position="464"/>
    </location>
</feature>
<feature type="domain" description="Methyltransferase" evidence="3">
    <location>
        <begin position="777"/>
        <end position="882"/>
    </location>
</feature>
<feature type="region of interest" description="Disordered" evidence="2">
    <location>
        <begin position="666"/>
        <end position="720"/>
    </location>
</feature>
<dbReference type="PANTHER" id="PTHR43591:SF50">
    <property type="entry name" value="METHYLTRANSFERASE DOMAIN-CONTAINING PROTEIN-RELATED"/>
    <property type="match status" value="1"/>
</dbReference>
<dbReference type="SUPFAM" id="SSF53335">
    <property type="entry name" value="S-adenosyl-L-methionine-dependent methyltransferases"/>
    <property type="match status" value="1"/>
</dbReference>
<keyword evidence="4" id="KW-0489">Methyltransferase</keyword>
<evidence type="ECO:0000313" key="4">
    <source>
        <dbReference type="EMBL" id="KAK8859280.1"/>
    </source>
</evidence>
<keyword evidence="4" id="KW-0808">Transferase</keyword>
<accession>A0ABR2I9D5</accession>
<feature type="compositionally biased region" description="Polar residues" evidence="2">
    <location>
        <begin position="491"/>
        <end position="502"/>
    </location>
</feature>
<dbReference type="InterPro" id="IPR029063">
    <property type="entry name" value="SAM-dependent_MTases_sf"/>
</dbReference>
<feature type="compositionally biased region" description="Polar residues" evidence="2">
    <location>
        <begin position="281"/>
        <end position="292"/>
    </location>
</feature>
<feature type="compositionally biased region" description="Low complexity" evidence="2">
    <location>
        <begin position="293"/>
        <end position="305"/>
    </location>
</feature>
<proteinExistence type="inferred from homology"/>
<comment type="caution">
    <text evidence="4">The sequence shown here is derived from an EMBL/GenBank/DDBJ whole genome shotgun (WGS) entry which is preliminary data.</text>
</comment>
<dbReference type="PANTHER" id="PTHR43591">
    <property type="entry name" value="METHYLTRANSFERASE"/>
    <property type="match status" value="1"/>
</dbReference>
<evidence type="ECO:0000259" key="3">
    <source>
        <dbReference type="Pfam" id="PF13649"/>
    </source>
</evidence>
<feature type="compositionally biased region" description="Polar residues" evidence="2">
    <location>
        <begin position="361"/>
        <end position="373"/>
    </location>
</feature>
<evidence type="ECO:0000256" key="1">
    <source>
        <dbReference type="ARBA" id="ARBA00038158"/>
    </source>
</evidence>
<sequence length="1123" mass="118984">MSNAAHWSTLAVAGFRPESSLCKEQEIVGLEEGDDDKTTGIGQRRRAHSVRTVDSSHDVNNNRTGHSRTASSSAGSGSRNRPSHDVALSSPDVVSSGRPTAARTETGQYSGIEHLRVRTPLRLPTSDRRPRQARPGHGQRSALSADAAGSIRPSSTSTASSTSTSASTPVTTTPPPSRTRSILRRSASENVDQVVVKRLQNADPSCSSSYDGALKTNNILSIDSAGAGAAHAGYGWSSEAIAIFPDNGNPTWTRNRIIGSTATPTPTSPTTTNNIVAAGDSSDTTCAPQSPRTTTTTTATTSAGTAEEEEEEDAVGGALSEASNHDGSGAINSIAALALSLSLPLPLPPANSPAAPAFVSPTSATTPVLSNQKSLSSLSESSSASPSPSPSPSSPSSAPAAAVTEARERAASNKRVPPAPIHVDRLGGSQEDLLGALSTPGHLKREPSHRGDHHRFASLQRSPLNPRYGYDYSLLWNPSKVSPSRARHSPNKSSPSVTSPVWHSSGPPSAQQQSHSQSSSSSQLPPTPQSPPTAGLAPAPPTATSPLPSPSPSTSSSIKDRHHSQYYNHYANNAGLGNPHSDGSTSTTPLSPGRVATHPKSKVNSPAVTSFPADSKHQYNHLPPTPSLSSSSSSPRSFLFHPFRHAAANMTHDEISFKYPPSYRNDSVSSASASATNHSNNTAGLMTSSETLPPSSTEGSISASNVSTSTKPSSTVGPKPLIIRNNRTYIQDPTLTYPLPVDLAELHRQSLRTLLLFQLFGGPITSPAFSAKPPARVLEVGCGTGFWSMMCHRYFAQHGHGSISFTGIDIVPLCGSGLDPNSKPDKDMRWRFIQHDMRRTPWPVDAGEFDLVMVKDMSFATPSGRTYQNFMDEYLRVLRPGGVLEIWDSDHTIRMLRPHAPTSQTKGASADEPADSPSDSDSDSDEEDDSESDAGEEDHVSRYGAYIITANTPLSTPLNPFLVEYNGWLSKALDKCTISSVPCTHTGPSLLQEDGLSDVRSKRMAVPLSEVRWEREGVGGVVTKDGKSYIDSMKGKGKLGDAKSIRGGGKSLSQVQAAVRRTALETVVGMIQALEPLLRESSGKSQDEWDGWAGKMINDLLKEGGTSWGECLEVGAWTARKRK</sequence>
<feature type="region of interest" description="Disordered" evidence="2">
    <location>
        <begin position="480"/>
        <end position="635"/>
    </location>
</feature>
<dbReference type="GO" id="GO:0032259">
    <property type="term" value="P:methylation"/>
    <property type="evidence" value="ECO:0007669"/>
    <property type="project" value="UniProtKB-KW"/>
</dbReference>
<feature type="compositionally biased region" description="Low complexity" evidence="2">
    <location>
        <begin position="63"/>
        <end position="79"/>
    </location>
</feature>
<dbReference type="Gene3D" id="3.40.50.150">
    <property type="entry name" value="Vaccinia Virus protein VP39"/>
    <property type="match status" value="1"/>
</dbReference>
<evidence type="ECO:0000256" key="2">
    <source>
        <dbReference type="SAM" id="MobiDB-lite"/>
    </source>
</evidence>
<feature type="compositionally biased region" description="Low complexity" evidence="2">
    <location>
        <begin position="150"/>
        <end position="171"/>
    </location>
</feature>
<feature type="region of interest" description="Disordered" evidence="2">
    <location>
        <begin position="27"/>
        <end position="189"/>
    </location>
</feature>
<dbReference type="Pfam" id="PF13649">
    <property type="entry name" value="Methyltransf_25"/>
    <property type="match status" value="1"/>
</dbReference>
<feature type="compositionally biased region" description="Acidic residues" evidence="2">
    <location>
        <begin position="912"/>
        <end position="936"/>
    </location>
</feature>
<feature type="region of interest" description="Disordered" evidence="2">
    <location>
        <begin position="277"/>
        <end position="324"/>
    </location>
</feature>
<feature type="compositionally biased region" description="Low complexity" evidence="2">
    <location>
        <begin position="666"/>
        <end position="700"/>
    </location>
</feature>
<feature type="compositionally biased region" description="Pro residues" evidence="2">
    <location>
        <begin position="538"/>
        <end position="551"/>
    </location>
</feature>
<name>A0ABR2I9D5_9PEZI</name>
<dbReference type="Proteomes" id="UP001390339">
    <property type="component" value="Unassembled WGS sequence"/>
</dbReference>
<dbReference type="InterPro" id="IPR041698">
    <property type="entry name" value="Methyltransf_25"/>
</dbReference>